<dbReference type="EMBL" id="CAJNOR010007588">
    <property type="protein sequence ID" value="CAF1619925.1"/>
    <property type="molecule type" value="Genomic_DNA"/>
</dbReference>
<protein>
    <submittedName>
        <fullName evidence="1">Uncharacterized protein</fullName>
    </submittedName>
</protein>
<proteinExistence type="predicted"/>
<dbReference type="AlphaFoldDB" id="A0A816C9D9"/>
<gene>
    <name evidence="1" type="ORF">XAT740_LOCUS50097</name>
</gene>
<name>A0A816C9D9_ADIRI</name>
<comment type="caution">
    <text evidence="1">The sequence shown here is derived from an EMBL/GenBank/DDBJ whole genome shotgun (WGS) entry which is preliminary data.</text>
</comment>
<evidence type="ECO:0000313" key="1">
    <source>
        <dbReference type="EMBL" id="CAF1619925.1"/>
    </source>
</evidence>
<organism evidence="1 2">
    <name type="scientific">Adineta ricciae</name>
    <name type="common">Rotifer</name>
    <dbReference type="NCBI Taxonomy" id="249248"/>
    <lineage>
        <taxon>Eukaryota</taxon>
        <taxon>Metazoa</taxon>
        <taxon>Spiralia</taxon>
        <taxon>Gnathifera</taxon>
        <taxon>Rotifera</taxon>
        <taxon>Eurotatoria</taxon>
        <taxon>Bdelloidea</taxon>
        <taxon>Adinetida</taxon>
        <taxon>Adinetidae</taxon>
        <taxon>Adineta</taxon>
    </lineage>
</organism>
<keyword evidence="2" id="KW-1185">Reference proteome</keyword>
<dbReference type="Proteomes" id="UP000663828">
    <property type="component" value="Unassembled WGS sequence"/>
</dbReference>
<dbReference type="PANTHER" id="PTHR46601">
    <property type="entry name" value="ULP_PROTEASE DOMAIN-CONTAINING PROTEIN"/>
    <property type="match status" value="1"/>
</dbReference>
<evidence type="ECO:0000313" key="2">
    <source>
        <dbReference type="Proteomes" id="UP000663828"/>
    </source>
</evidence>
<dbReference type="PANTHER" id="PTHR46601:SF1">
    <property type="entry name" value="ADF-H DOMAIN-CONTAINING PROTEIN"/>
    <property type="match status" value="1"/>
</dbReference>
<sequence length="191" mass="21987">MEHTTAFVHCAQKILIEFIKKNFPLVKKINYVSDGASAHFKNNASVLNPIHHNRDFGLDASWTFTATGHDNPPVNIFYLDSDEVEKVKKTYKTRTEKLRATGTIQGIHSMHEFKPTDHSTVQYSFTSGPIYATDLYRISYHLRNSRHTKFPDFEAWKSGKDPLHECPYSAISQFPGWKLSYTDCAKTYEVH</sequence>
<accession>A0A816C9D9</accession>
<reference evidence="1" key="1">
    <citation type="submission" date="2021-02" db="EMBL/GenBank/DDBJ databases">
        <authorList>
            <person name="Nowell W R."/>
        </authorList>
    </citation>
    <scope>NUCLEOTIDE SEQUENCE</scope>
</reference>